<dbReference type="InterPro" id="IPR036388">
    <property type="entry name" value="WH-like_DNA-bd_sf"/>
</dbReference>
<dbReference type="AlphaFoldDB" id="A0A413CUW1"/>
<dbReference type="CDD" id="cd06171">
    <property type="entry name" value="Sigma70_r4"/>
    <property type="match status" value="1"/>
</dbReference>
<gene>
    <name evidence="2" type="ORF">DWV56_05400</name>
</gene>
<dbReference type="Pfam" id="PF08281">
    <property type="entry name" value="Sigma70_r4_2"/>
    <property type="match status" value="1"/>
</dbReference>
<accession>A0A413CUW1</accession>
<dbReference type="EMBL" id="QSAT01000013">
    <property type="protein sequence ID" value="RGW75382.1"/>
    <property type="molecule type" value="Genomic_DNA"/>
</dbReference>
<feature type="domain" description="RNA polymerase sigma factor 70 region 4 type 2" evidence="1">
    <location>
        <begin position="127"/>
        <end position="179"/>
    </location>
</feature>
<comment type="caution">
    <text evidence="2">The sequence shown here is derived from an EMBL/GenBank/DDBJ whole genome shotgun (WGS) entry which is preliminary data.</text>
</comment>
<name>A0A413CUW1_9FIRM</name>
<protein>
    <submittedName>
        <fullName evidence="2">Sigma-70 family RNA polymerase sigma factor</fullName>
    </submittedName>
</protein>
<dbReference type="Proteomes" id="UP000284651">
    <property type="component" value="Unassembled WGS sequence"/>
</dbReference>
<evidence type="ECO:0000313" key="3">
    <source>
        <dbReference type="Proteomes" id="UP000284651"/>
    </source>
</evidence>
<organism evidence="2 3">
    <name type="scientific">Holdemanella biformis</name>
    <dbReference type="NCBI Taxonomy" id="1735"/>
    <lineage>
        <taxon>Bacteria</taxon>
        <taxon>Bacillati</taxon>
        <taxon>Bacillota</taxon>
        <taxon>Erysipelotrichia</taxon>
        <taxon>Erysipelotrichales</taxon>
        <taxon>Erysipelotrichaceae</taxon>
        <taxon>Holdemanella</taxon>
    </lineage>
</organism>
<dbReference type="GO" id="GO:0016987">
    <property type="term" value="F:sigma factor activity"/>
    <property type="evidence" value="ECO:0007669"/>
    <property type="project" value="InterPro"/>
</dbReference>
<dbReference type="GO" id="GO:0003677">
    <property type="term" value="F:DNA binding"/>
    <property type="evidence" value="ECO:0007669"/>
    <property type="project" value="InterPro"/>
</dbReference>
<dbReference type="InterPro" id="IPR013249">
    <property type="entry name" value="RNA_pol_sigma70_r4_t2"/>
</dbReference>
<reference evidence="2 3" key="1">
    <citation type="submission" date="2018-08" db="EMBL/GenBank/DDBJ databases">
        <title>A genome reference for cultivated species of the human gut microbiota.</title>
        <authorList>
            <person name="Zou Y."/>
            <person name="Xue W."/>
            <person name="Luo G."/>
        </authorList>
    </citation>
    <scope>NUCLEOTIDE SEQUENCE [LARGE SCALE GENOMIC DNA]</scope>
    <source>
        <strain evidence="2 3">AF10-31</strain>
    </source>
</reference>
<evidence type="ECO:0000259" key="1">
    <source>
        <dbReference type="Pfam" id="PF08281"/>
    </source>
</evidence>
<sequence length="223" mass="26897">MMIMEINKNMTRAEQIGHVYEYTSKYAIYIGSRVKNESDFVETVIEKTYMEADERTAHLWDDYSFEYWIDYFHKKCMESIYDSLDPEKFSFDFCEISEDVIEFEANLKNDKKDFIYDENVNYNAQIQLLDERLNLLSPKQRFVLILFYVFDTDLSEIADLYNLKELKVKSILADSRKKLNMPIPFFRWLLSYQLSLQPPKRFIVDDLISNTYYKTGVEQYRPY</sequence>
<dbReference type="Gene3D" id="1.10.10.10">
    <property type="entry name" value="Winged helix-like DNA-binding domain superfamily/Winged helix DNA-binding domain"/>
    <property type="match status" value="1"/>
</dbReference>
<evidence type="ECO:0000313" key="2">
    <source>
        <dbReference type="EMBL" id="RGW75382.1"/>
    </source>
</evidence>
<dbReference type="InterPro" id="IPR013324">
    <property type="entry name" value="RNA_pol_sigma_r3/r4-like"/>
</dbReference>
<dbReference type="GO" id="GO:0006352">
    <property type="term" value="P:DNA-templated transcription initiation"/>
    <property type="evidence" value="ECO:0007669"/>
    <property type="project" value="InterPro"/>
</dbReference>
<dbReference type="SUPFAM" id="SSF88659">
    <property type="entry name" value="Sigma3 and sigma4 domains of RNA polymerase sigma factors"/>
    <property type="match status" value="1"/>
</dbReference>
<proteinExistence type="predicted"/>